<reference evidence="1" key="2">
    <citation type="journal article" date="2000" name="Genome Res.">
        <title>Normalization and subtraction of cap-trapper-selected cDNAs to prepare full-length cDNA libraries for rapid discovery of new genes.</title>
        <authorList>
            <person name="Carninci P."/>
            <person name="Shibata Y."/>
            <person name="Hayatsu N."/>
            <person name="Sugahara Y."/>
            <person name="Shibata K."/>
            <person name="Itoh M."/>
            <person name="Konno H."/>
            <person name="Okazaki Y."/>
            <person name="Muramatsu M."/>
            <person name="Hayashizaki Y."/>
        </authorList>
    </citation>
    <scope>NUCLEOTIDE SEQUENCE</scope>
    <source>
        <strain evidence="1">C57BL/6J</strain>
        <tissue evidence="1">Aorta and vein</tissue>
        <tissue evidence="3">Hypothalamus</tissue>
        <tissue evidence="2">Spinal ganglion</tissue>
    </source>
</reference>
<gene>
    <name evidence="4" type="primary">Gm9776</name>
</gene>
<evidence type="ECO:0000313" key="4">
    <source>
        <dbReference type="MGI" id="MGI:3641792"/>
    </source>
</evidence>
<reference evidence="1" key="3">
    <citation type="journal article" date="2000" name="Genome Res.">
        <title>RIKEN integrated sequence analysis (RISA) system--384-format sequencing pipeline with 384 multicapillary sequencer.</title>
        <authorList>
            <person name="Shibata K."/>
            <person name="Itoh M."/>
            <person name="Aizawa K."/>
            <person name="Nagaoka S."/>
            <person name="Sasaki N."/>
            <person name="Carninci P."/>
            <person name="Konno H."/>
            <person name="Akiyama J."/>
            <person name="Nishi K."/>
            <person name="Kitsunai T."/>
            <person name="Tashiro H."/>
            <person name="Itoh M."/>
            <person name="Sumi N."/>
            <person name="Ishii Y."/>
            <person name="Nakamura S."/>
            <person name="Hazama M."/>
            <person name="Nishine T."/>
            <person name="Harada A."/>
            <person name="Yamamoto R."/>
            <person name="Matsumoto H."/>
            <person name="Sakaguchi S."/>
            <person name="Ikegami T."/>
            <person name="Kashiwagi K."/>
            <person name="Fujiwake S."/>
            <person name="Inoue K."/>
            <person name="Togawa Y."/>
            <person name="Izawa M."/>
            <person name="Ohara E."/>
            <person name="Watahiki M."/>
            <person name="Yoneda Y."/>
            <person name="Ishikawa T."/>
            <person name="Ozawa K."/>
            <person name="Tanaka T."/>
            <person name="Matsuura S."/>
            <person name="Kawai J."/>
            <person name="Okazaki Y."/>
            <person name="Muramatsu M."/>
            <person name="Inoue Y."/>
            <person name="Kira A."/>
            <person name="Hayashizaki Y."/>
        </authorList>
    </citation>
    <scope>NUCLEOTIDE SEQUENCE</scope>
    <source>
        <strain evidence="1">C57BL/6J</strain>
        <tissue evidence="1">Aorta and vein</tissue>
        <tissue evidence="3">Hypothalamus</tissue>
        <tissue evidence="2">Spinal ganglion</tissue>
    </source>
</reference>
<reference evidence="1" key="4">
    <citation type="journal article" date="2001" name="Nature">
        <title>Functional annotation of a full-length mouse cDNA collection.</title>
        <authorList>
            <consortium name="The RIKEN Genome Exploration Research Group Phase II Team and the FANTOM Consortium"/>
        </authorList>
    </citation>
    <scope>NUCLEOTIDE SEQUENCE</scope>
    <source>
        <strain evidence="1">C57BL/6J</strain>
        <tissue evidence="1">Aorta and vein</tissue>
        <tissue evidence="3">Hypothalamus</tissue>
        <tissue evidence="2">Spinal ganglion</tissue>
    </source>
</reference>
<reference evidence="1" key="1">
    <citation type="journal article" date="1999" name="Methods Enzymol.">
        <title>High-efficiency full-length cDNA cloning.</title>
        <authorList>
            <person name="Carninci P."/>
            <person name="Hayashizaki Y."/>
        </authorList>
    </citation>
    <scope>NUCLEOTIDE SEQUENCE</scope>
    <source>
        <strain evidence="1">C57BL/6J</strain>
        <tissue evidence="1">Aorta and vein</tissue>
        <tissue evidence="3">Hypothalamus</tissue>
        <tissue evidence="2">Spinal ganglion</tissue>
    </source>
</reference>
<reference evidence="1" key="8">
    <citation type="journal article" date="2005" name="Science">
        <title>The Transcriptional Landscape of the Mammalian Genome.</title>
        <authorList>
            <consortium name="The FANTOM Consortium"/>
            <consortium name="Riken Genome Exploration Research Group and Genome Science Group (Genome Network Project Core Group)"/>
        </authorList>
    </citation>
    <scope>NUCLEOTIDE SEQUENCE</scope>
    <source>
        <strain evidence="1">C57BL/6J</strain>
        <tissue evidence="1">Aorta and vein</tissue>
        <tissue evidence="3">Hypothalamus</tissue>
        <tissue evidence="2">Spinal ganglion</tissue>
    </source>
</reference>
<evidence type="ECO:0000313" key="1">
    <source>
        <dbReference type="EMBL" id="BAC30859.1"/>
    </source>
</evidence>
<dbReference type="AGR" id="MGI:3641792"/>
<evidence type="ECO:0000313" key="3">
    <source>
        <dbReference type="EMBL" id="BAE37098.1"/>
    </source>
</evidence>
<dbReference type="AlphaFoldDB" id="Q8BRW6"/>
<accession>Q8BRW6</accession>
<reference evidence="2" key="7">
    <citation type="submission" date="2004-03" db="EMBL/GenBank/DDBJ databases">
        <authorList>
            <person name="Arakawa T."/>
            <person name="Carninci P."/>
            <person name="Fukuda S."/>
            <person name="Hashizume W."/>
            <person name="Hayashida K."/>
            <person name="Hori F."/>
            <person name="Iida J."/>
            <person name="Imamura K."/>
            <person name="Imotani K."/>
            <person name="Itoh M."/>
            <person name="Kanagawa S."/>
            <person name="Kawai J."/>
            <person name="Kojima M."/>
            <person name="Konno H."/>
            <person name="Murata M."/>
            <person name="Nakamura M."/>
            <person name="Ninomiya N."/>
            <person name="Nishiyori H."/>
            <person name="Nomura K."/>
            <person name="Ohno M."/>
            <person name="Sakazume N."/>
            <person name="Sano H."/>
            <person name="Sasaki D."/>
            <person name="Shibata K."/>
            <person name="Shiraki T."/>
            <person name="Tagami M."/>
            <person name="Tagami Y."/>
            <person name="Waki K."/>
            <person name="Watahiki A."/>
            <person name="Muramatsu M."/>
            <person name="Hayashizaki Y."/>
        </authorList>
    </citation>
    <scope>NUCLEOTIDE SEQUENCE</scope>
    <source>
        <strain evidence="2">C57BL/6J</strain>
        <tissue evidence="3">Hypothalamus</tissue>
        <tissue evidence="2">Spinal ganglion</tissue>
    </source>
</reference>
<name>Q8BRW6_MOUSE</name>
<proteinExistence type="evidence at transcript level"/>
<dbReference type="EMBL" id="AK141947">
    <property type="protein sequence ID" value="BAE24895.1"/>
    <property type="molecule type" value="mRNA"/>
</dbReference>
<sequence length="103" mass="11857">MRPLDAFWWRRSQILQGSLLLFCCPLIAPRWLLKRGAQVGRTWLQRPQALSPRGWLPPLSQPEWPDVLDVKAPPSEEAFRICAEAIIRLQALPKFFLGPEVLT</sequence>
<evidence type="ECO:0000313" key="2">
    <source>
        <dbReference type="EMBL" id="BAE24895.1"/>
    </source>
</evidence>
<dbReference type="MGI" id="MGI:3641792">
    <property type="gene designation" value="Gm9776"/>
</dbReference>
<reference evidence="1" key="9">
    <citation type="journal article" date="2005" name="Science">
        <title>Antisense Transcription in the Mammalian Transcriptome.</title>
        <authorList>
            <consortium name="RIKEN Genome Exploration Research Group and Genome Science Group (Genome Network Project Core Group) and the FANTOM Consortium"/>
        </authorList>
    </citation>
    <scope>NUCLEOTIDE SEQUENCE</scope>
    <source>
        <strain evidence="1">C57BL/6J</strain>
        <tissue evidence="1">Aorta and vein</tissue>
        <tissue evidence="3">Hypothalamus</tissue>
        <tissue evidence="2">Spinal ganglion</tissue>
    </source>
</reference>
<dbReference type="EMBL" id="AK162882">
    <property type="protein sequence ID" value="BAE37098.1"/>
    <property type="molecule type" value="mRNA"/>
</dbReference>
<dbReference type="HOGENOM" id="CLU_2262860_0_0_1"/>
<reference evidence="1" key="6">
    <citation type="journal article" date="2002" name="Nature">
        <title>Analysis of the mouse transcriptome based on functional annotation of 60,770 full-length cDNAs.</title>
        <authorList>
            <consortium name="The FANTOM Consortium and the RIKEN Genome Exploration Research Group Phase I and II Team"/>
        </authorList>
    </citation>
    <scope>NUCLEOTIDE SEQUENCE</scope>
    <source>
        <strain evidence="1">C57BL/6J</strain>
        <tissue evidence="1">Aorta and vein</tissue>
        <tissue evidence="3">Hypothalamus</tissue>
        <tissue evidence="2">Spinal ganglion</tissue>
    </source>
</reference>
<reference evidence="1" key="5">
    <citation type="submission" date="2001-07" db="EMBL/GenBank/DDBJ databases">
        <authorList>
            <person name="Adachi J."/>
            <person name="Aizawa K."/>
            <person name="Akimura T."/>
            <person name="Arakawa T."/>
            <person name="Bono H."/>
            <person name="Carninci P."/>
            <person name="Fukuda S."/>
            <person name="Furuno M."/>
            <person name="Hanagaki T."/>
            <person name="Hara A."/>
            <person name="Hashizume W."/>
            <person name="Hayashida K."/>
            <person name="Hayatsu N."/>
            <person name="Hiramoto K."/>
            <person name="Hiraoka T."/>
            <person name="Hirozane T."/>
            <person name="Hori F."/>
            <person name="Imotani K."/>
            <person name="Ishii Y."/>
            <person name="Itoh M."/>
            <person name="Kagawa I."/>
            <person name="Kasukawa T."/>
            <person name="Katoh H."/>
            <person name="Kawai J."/>
            <person name="Kojima Y."/>
            <person name="Kondo S."/>
            <person name="Konno H."/>
            <person name="Kouda M."/>
            <person name="Koya S."/>
            <person name="Kurihara C."/>
            <person name="Matsuyama T."/>
            <person name="Miyazaki A."/>
            <person name="Murata M."/>
            <person name="Nakamura M."/>
            <person name="Nishi K."/>
            <person name="Nomura K."/>
            <person name="Numazaki R."/>
            <person name="Ohno M."/>
            <person name="Ohsato N."/>
            <person name="Okazaki Y."/>
            <person name="Saito R."/>
            <person name="Saitoh H."/>
            <person name="Sakai C."/>
            <person name="Sakai K."/>
            <person name="Sakazume N."/>
            <person name="Sano H."/>
            <person name="Sasaki D."/>
            <person name="Shibata K."/>
            <person name="Shinagawa A."/>
            <person name="Shiraki T."/>
            <person name="Sogabe Y."/>
            <person name="Tagami M."/>
            <person name="Tagawa A."/>
            <person name="Takahashi F."/>
            <person name="Takaku-Akahira S."/>
            <person name="Takeda Y."/>
            <person name="Tanaka T."/>
            <person name="Tomaru A."/>
            <person name="Toya T."/>
            <person name="Yasunishi A."/>
            <person name="Muramatsu M."/>
            <person name="Hayashizaki Y."/>
        </authorList>
    </citation>
    <scope>NUCLEOTIDE SEQUENCE</scope>
    <source>
        <strain evidence="1">C57BL/6J</strain>
        <tissue evidence="1">Aorta and vein</tissue>
    </source>
</reference>
<dbReference type="EMBL" id="AK041197">
    <property type="protein sequence ID" value="BAC30859.1"/>
    <property type="molecule type" value="mRNA"/>
</dbReference>
<protein>
    <submittedName>
        <fullName evidence="1">Uncharacterized protein</fullName>
    </submittedName>
</protein>
<organism evidence="1">
    <name type="scientific">Mus musculus</name>
    <name type="common">Mouse</name>
    <dbReference type="NCBI Taxonomy" id="10090"/>
    <lineage>
        <taxon>Eukaryota</taxon>
        <taxon>Metazoa</taxon>
        <taxon>Chordata</taxon>
        <taxon>Craniata</taxon>
        <taxon>Vertebrata</taxon>
        <taxon>Euteleostomi</taxon>
        <taxon>Mammalia</taxon>
        <taxon>Eutheria</taxon>
        <taxon>Euarchontoglires</taxon>
        <taxon>Glires</taxon>
        <taxon>Rodentia</taxon>
        <taxon>Myomorpha</taxon>
        <taxon>Muroidea</taxon>
        <taxon>Muridae</taxon>
        <taxon>Murinae</taxon>
        <taxon>Mus</taxon>
        <taxon>Mus</taxon>
    </lineage>
</organism>